<dbReference type="RefSeq" id="WP_062037461.1">
    <property type="nucleotide sequence ID" value="NZ_DF968182.1"/>
</dbReference>
<gene>
    <name evidence="3" type="ORF">TBC1_11301</name>
</gene>
<reference evidence="3" key="1">
    <citation type="journal article" date="2015" name="Genome Announc.">
        <title>Draft Genome Sequence of Bacteroidales Strain TBC1, a Novel Isolate from a Methanogenic Wastewater Treatment System.</title>
        <authorList>
            <person name="Tourlousse D.M."/>
            <person name="Matsuura N."/>
            <person name="Sun L."/>
            <person name="Toyonaga M."/>
            <person name="Kuroda K."/>
            <person name="Ohashi A."/>
            <person name="Cruz R."/>
            <person name="Yamaguchi T."/>
            <person name="Sekiguchi Y."/>
        </authorList>
    </citation>
    <scope>NUCLEOTIDE SEQUENCE [LARGE SCALE GENOMIC DNA]</scope>
    <source>
        <strain evidence="3">TBC1</strain>
    </source>
</reference>
<accession>A0A0S7BP79</accession>
<dbReference type="STRING" id="1678841.TBC1_11301"/>
<keyword evidence="4" id="KW-1185">Reference proteome</keyword>
<keyword evidence="1" id="KW-1133">Transmembrane helix</keyword>
<dbReference type="PANTHER" id="PTHR42754">
    <property type="entry name" value="ENDOGLUCANASE"/>
    <property type="match status" value="1"/>
</dbReference>
<name>A0A0S7BP79_9BACT</name>
<keyword evidence="1" id="KW-0812">Transmembrane</keyword>
<organism evidence="3">
    <name type="scientific">Lentimicrobium saccharophilum</name>
    <dbReference type="NCBI Taxonomy" id="1678841"/>
    <lineage>
        <taxon>Bacteria</taxon>
        <taxon>Pseudomonadati</taxon>
        <taxon>Bacteroidota</taxon>
        <taxon>Bacteroidia</taxon>
        <taxon>Bacteroidales</taxon>
        <taxon>Lentimicrobiaceae</taxon>
        <taxon>Lentimicrobium</taxon>
    </lineage>
</organism>
<dbReference type="Pfam" id="PF18962">
    <property type="entry name" value="Por_Secre_tail"/>
    <property type="match status" value="1"/>
</dbReference>
<feature type="domain" description="Secretion system C-terminal sorting" evidence="2">
    <location>
        <begin position="499"/>
        <end position="570"/>
    </location>
</feature>
<evidence type="ECO:0000259" key="2">
    <source>
        <dbReference type="Pfam" id="PF18962"/>
    </source>
</evidence>
<dbReference type="OrthoDB" id="1076849at2"/>
<dbReference type="PANTHER" id="PTHR42754:SF1">
    <property type="entry name" value="LIPOPROTEIN"/>
    <property type="match status" value="1"/>
</dbReference>
<sequence>MLPIRENYDQKICLSSISNLKIKKDRLDYETASFKIFTMKRLLLILLIICHYSYLFSQPIVLEWQACFGTTVKEVAYDVCSTGDGYIIVAERESNTLGSDIILIRTDLYGNLVWQKFIGGTSSDVPYRIFPAGNDCYYISAISASEDGDISNNPYPDGYVNFWLFKINGSGDIIWDKMYGGTCFDQGWTACHTHDGGMVSLGYTCSDDGDISNYFGSWDTWLLRTDSLGNKVWDFTIGTKFLDFPNSITQTSDRGFLVASGSMPTTGGNITCTPFNYENSDIVLFKIDSLANIEWQRCIGGSENEGVNDILETEDGYILVCNVYSADGDMTGSGYHYGTLPQGHPTGDIWLAKMDFEGNILWHKCYGGTHNDWSNSIFPTPDGGYIVIGETYSNDGDVSGKHQPHGYYSDIWVFKINASGDLLWQKCFGGLGDEKLWNGVIDNGDGSYVITSTMHVAENGGDITCVTNYGSIDIWLIKLRDTTVVSTNHIPYDAGMVSVYPNPVHDYVVFELKKPLPVGNITISDITGRLVTTMALTGEKTVWQTSEVPTGVYLYRIKGATSVASGKLLIMN</sequence>
<keyword evidence="1" id="KW-0472">Membrane</keyword>
<dbReference type="NCBIfam" id="TIGR04183">
    <property type="entry name" value="Por_Secre_tail"/>
    <property type="match status" value="1"/>
</dbReference>
<dbReference type="Proteomes" id="UP000053091">
    <property type="component" value="Unassembled WGS sequence"/>
</dbReference>
<evidence type="ECO:0000313" key="4">
    <source>
        <dbReference type="Proteomes" id="UP000053091"/>
    </source>
</evidence>
<proteinExistence type="predicted"/>
<dbReference type="EMBL" id="DF968182">
    <property type="protein sequence ID" value="GAP42172.1"/>
    <property type="molecule type" value="Genomic_DNA"/>
</dbReference>
<feature type="transmembrane region" description="Helical" evidence="1">
    <location>
        <begin position="42"/>
        <end position="62"/>
    </location>
</feature>
<evidence type="ECO:0000256" key="1">
    <source>
        <dbReference type="SAM" id="Phobius"/>
    </source>
</evidence>
<evidence type="ECO:0000313" key="3">
    <source>
        <dbReference type="EMBL" id="GAP42172.1"/>
    </source>
</evidence>
<dbReference type="InterPro" id="IPR026444">
    <property type="entry name" value="Secre_tail"/>
</dbReference>
<dbReference type="AlphaFoldDB" id="A0A0S7BP79"/>
<protein>
    <submittedName>
        <fullName evidence="3">Protein containing Por secretion system C-terminal sorting domain</fullName>
    </submittedName>
</protein>